<name>A0ABU9K4D5_9BACI</name>
<protein>
    <submittedName>
        <fullName evidence="1">Uncharacterized protein</fullName>
    </submittedName>
</protein>
<comment type="caution">
    <text evidence="1">The sequence shown here is derived from an EMBL/GenBank/DDBJ whole genome shotgun (WGS) entry which is preliminary data.</text>
</comment>
<evidence type="ECO:0000313" key="2">
    <source>
        <dbReference type="Proteomes" id="UP001459714"/>
    </source>
</evidence>
<keyword evidence="2" id="KW-1185">Reference proteome</keyword>
<dbReference type="EMBL" id="JBBYAK010000003">
    <property type="protein sequence ID" value="MEL3959615.1"/>
    <property type="molecule type" value="Genomic_DNA"/>
</dbReference>
<gene>
    <name evidence="1" type="ORF">NST17_20900</name>
</gene>
<evidence type="ECO:0000313" key="1">
    <source>
        <dbReference type="EMBL" id="MEL3959615.1"/>
    </source>
</evidence>
<organism evidence="1 2">
    <name type="scientific">Caldifermentibacillus hisashii</name>
    <dbReference type="NCBI Taxonomy" id="996558"/>
    <lineage>
        <taxon>Bacteria</taxon>
        <taxon>Bacillati</taxon>
        <taxon>Bacillota</taxon>
        <taxon>Bacilli</taxon>
        <taxon>Bacillales</taxon>
        <taxon>Bacillaceae</taxon>
        <taxon>Caldifermentibacillus</taxon>
    </lineage>
</organism>
<proteinExistence type="predicted"/>
<reference evidence="1 2" key="1">
    <citation type="submission" date="2024-03" db="EMBL/GenBank/DDBJ databases">
        <title>Bacilli Hybrid Assemblies.</title>
        <authorList>
            <person name="Kovac J."/>
        </authorList>
    </citation>
    <scope>NUCLEOTIDE SEQUENCE [LARGE SCALE GENOMIC DNA]</scope>
    <source>
        <strain evidence="1 2">FSL M8-0022</strain>
    </source>
</reference>
<dbReference type="Proteomes" id="UP001459714">
    <property type="component" value="Unassembled WGS sequence"/>
</dbReference>
<dbReference type="RefSeq" id="WP_341286880.1">
    <property type="nucleotide sequence ID" value="NZ_JBBPIV010000001.1"/>
</dbReference>
<accession>A0ABU9K4D5</accession>
<sequence>MSRYIYGKNKRNWADPSSKYGLCPEQFEKDVQEHQERYERKKDTIKAMVEGMMKSDPVGQEETFQMFVEVLKEWRERND</sequence>